<evidence type="ECO:0000313" key="2">
    <source>
        <dbReference type="EMBL" id="CAE0720350.1"/>
    </source>
</evidence>
<feature type="compositionally biased region" description="Basic residues" evidence="1">
    <location>
        <begin position="44"/>
        <end position="53"/>
    </location>
</feature>
<reference evidence="2" key="1">
    <citation type="submission" date="2021-01" db="EMBL/GenBank/DDBJ databases">
        <authorList>
            <person name="Corre E."/>
            <person name="Pelletier E."/>
            <person name="Niang G."/>
            <person name="Scheremetjew M."/>
            <person name="Finn R."/>
            <person name="Kale V."/>
            <person name="Holt S."/>
            <person name="Cochrane G."/>
            <person name="Meng A."/>
            <person name="Brown T."/>
            <person name="Cohen L."/>
        </authorList>
    </citation>
    <scope>NUCLEOTIDE SEQUENCE</scope>
    <source>
        <strain evidence="2">10249 10 AB</strain>
    </source>
</reference>
<accession>A0A6U9ZS53</accession>
<gene>
    <name evidence="2" type="ORF">PAUS00366_LOCUS13104</name>
    <name evidence="3" type="ORF">PAUS00366_LOCUS13105</name>
</gene>
<dbReference type="EMBL" id="HBIX01018367">
    <property type="protein sequence ID" value="CAE0720350.1"/>
    <property type="molecule type" value="Transcribed_RNA"/>
</dbReference>
<evidence type="ECO:0000313" key="3">
    <source>
        <dbReference type="EMBL" id="CAE0720351.1"/>
    </source>
</evidence>
<organism evidence="2">
    <name type="scientific">Pseudo-nitzschia australis</name>
    <dbReference type="NCBI Taxonomy" id="44445"/>
    <lineage>
        <taxon>Eukaryota</taxon>
        <taxon>Sar</taxon>
        <taxon>Stramenopiles</taxon>
        <taxon>Ochrophyta</taxon>
        <taxon>Bacillariophyta</taxon>
        <taxon>Bacillariophyceae</taxon>
        <taxon>Bacillariophycidae</taxon>
        <taxon>Bacillariales</taxon>
        <taxon>Bacillariaceae</taxon>
        <taxon>Pseudo-nitzschia</taxon>
    </lineage>
</organism>
<proteinExistence type="predicted"/>
<dbReference type="AlphaFoldDB" id="A0A6U9ZS53"/>
<dbReference type="EMBL" id="HBIX01018368">
    <property type="protein sequence ID" value="CAE0720351.1"/>
    <property type="molecule type" value="Transcribed_RNA"/>
</dbReference>
<name>A0A6U9ZS53_9STRA</name>
<evidence type="ECO:0000256" key="1">
    <source>
        <dbReference type="SAM" id="MobiDB-lite"/>
    </source>
</evidence>
<sequence>MRRHWGLVIAVGHTTTGTHTAGISNPDVPKPNRELVRFEGIPHQARHGLRHSKPGNGGDPKPRVLATPGAVAPPAQVRGSKDVPVVNANGPVAGDGQQDARGVPRHAIDGSVSTTDASAAATCIVPHRRMFQGNPGGDVPFLGPTNGRGWSYGRSLILYHPRLARRREVAIVWVLQQATTVGDPPSECVDNISWFRTAGTIRGDKVHRQSTDQGNADAPSMAIVFGGTHGWYI</sequence>
<protein>
    <submittedName>
        <fullName evidence="2">Uncharacterized protein</fullName>
    </submittedName>
</protein>
<feature type="region of interest" description="Disordered" evidence="1">
    <location>
        <begin position="44"/>
        <end position="84"/>
    </location>
</feature>